<evidence type="ECO:0000259" key="3">
    <source>
        <dbReference type="PROSITE" id="PS50004"/>
    </source>
</evidence>
<dbReference type="InterPro" id="IPR001565">
    <property type="entry name" value="Synaptotagmin"/>
</dbReference>
<dbReference type="Gene3D" id="2.60.40.150">
    <property type="entry name" value="C2 domain"/>
    <property type="match status" value="2"/>
</dbReference>
<feature type="region of interest" description="Disordered" evidence="2">
    <location>
        <begin position="110"/>
        <end position="133"/>
    </location>
</feature>
<dbReference type="GO" id="GO:0017156">
    <property type="term" value="P:calcium-ion regulated exocytosis"/>
    <property type="evidence" value="ECO:0007669"/>
    <property type="project" value="TreeGrafter"/>
</dbReference>
<dbReference type="GO" id="GO:0005544">
    <property type="term" value="F:calcium-dependent phospholipid binding"/>
    <property type="evidence" value="ECO:0007669"/>
    <property type="project" value="TreeGrafter"/>
</dbReference>
<dbReference type="GO" id="GO:0005886">
    <property type="term" value="C:plasma membrane"/>
    <property type="evidence" value="ECO:0007669"/>
    <property type="project" value="TreeGrafter"/>
</dbReference>
<dbReference type="OrthoDB" id="270970at2759"/>
<accession>A0A813V0V8</accession>
<dbReference type="PRINTS" id="PR00360">
    <property type="entry name" value="C2DOMAIN"/>
</dbReference>
<feature type="domain" description="C2" evidence="3">
    <location>
        <begin position="223"/>
        <end position="345"/>
    </location>
</feature>
<proteinExistence type="predicted"/>
<dbReference type="InterPro" id="IPR000008">
    <property type="entry name" value="C2_dom"/>
</dbReference>
<evidence type="ECO:0000313" key="4">
    <source>
        <dbReference type="EMBL" id="CAF0833559.1"/>
    </source>
</evidence>
<keyword evidence="1" id="KW-0677">Repeat</keyword>
<dbReference type="SUPFAM" id="SSF49562">
    <property type="entry name" value="C2 domain (Calcium/lipid-binding domain, CaLB)"/>
    <property type="match status" value="2"/>
</dbReference>
<dbReference type="GO" id="GO:0070382">
    <property type="term" value="C:exocytic vesicle"/>
    <property type="evidence" value="ECO:0007669"/>
    <property type="project" value="TreeGrafter"/>
</dbReference>
<name>A0A813V0V8_ADIRI</name>
<feature type="compositionally biased region" description="Basic and acidic residues" evidence="2">
    <location>
        <begin position="116"/>
        <end position="127"/>
    </location>
</feature>
<reference evidence="4" key="1">
    <citation type="submission" date="2021-02" db="EMBL/GenBank/DDBJ databases">
        <authorList>
            <person name="Nowell W R."/>
        </authorList>
    </citation>
    <scope>NUCLEOTIDE SEQUENCE</scope>
</reference>
<dbReference type="GO" id="GO:0030276">
    <property type="term" value="F:clathrin binding"/>
    <property type="evidence" value="ECO:0007669"/>
    <property type="project" value="TreeGrafter"/>
</dbReference>
<dbReference type="EMBL" id="CAJNOJ010000019">
    <property type="protein sequence ID" value="CAF0833559.1"/>
    <property type="molecule type" value="Genomic_DNA"/>
</dbReference>
<dbReference type="PANTHER" id="PTHR10024:SF374">
    <property type="entry name" value="C2 DOMAIN-CONTAINING PROTEIN"/>
    <property type="match status" value="1"/>
</dbReference>
<dbReference type="InterPro" id="IPR035892">
    <property type="entry name" value="C2_domain_sf"/>
</dbReference>
<dbReference type="Pfam" id="PF00168">
    <property type="entry name" value="C2"/>
    <property type="match status" value="2"/>
</dbReference>
<dbReference type="Proteomes" id="UP000663852">
    <property type="component" value="Unassembled WGS sequence"/>
</dbReference>
<sequence>MGDVFNLRSFVGNQVEKLSTPTSVFVDKFRQTVDNFKFPFTLSTNTDQDTLQMPTNDAIRNIYLSESLSTSSTSSVISSHHLLNSRWTPITLPDSMSNMKLASEQQAYRRATLKRHVSESNKSDDANLSRPIFHDNPPIDVSCLLNKSNPSQAKHTDRSRSLIRQSTDATCTYPIRRAMRRMESVEIPGLNGVKSIRYITDDLGKLEPDLYKKQISSNDSSNETGELTFTLFYNQTLSSLIVTILSIDKLPYRNSNSKALPNPFIKLTLLPDRRKKFQTKLHKHTRSRQFNETFPIPIAFDDLQKRILLFSVYDFRRSSKRNLIGTIKIEDIYSIPNLTSYDVAFTKHIMLGTENIKRAINIIAHCFTREFHWDLHFFILTFTKEHQSDPDLGELTVSLCYLPNAKRVTVTIVKATSLKPMDITGKSDPYVKVILLINGKKVRKKKTSVLSNTLNPIYNESLEFDLRNEELDYADLIFKVIDYDRVGLNELIGCMGIGVNFNGLHRHHWYQMLEYPRVPITQSYNLRDTVPSLLYTKSKINQQKK</sequence>
<organism evidence="4 5">
    <name type="scientific">Adineta ricciae</name>
    <name type="common">Rotifer</name>
    <dbReference type="NCBI Taxonomy" id="249248"/>
    <lineage>
        <taxon>Eukaryota</taxon>
        <taxon>Metazoa</taxon>
        <taxon>Spiralia</taxon>
        <taxon>Gnathifera</taxon>
        <taxon>Rotifera</taxon>
        <taxon>Eurotatoria</taxon>
        <taxon>Bdelloidea</taxon>
        <taxon>Adinetida</taxon>
        <taxon>Adinetidae</taxon>
        <taxon>Adineta</taxon>
    </lineage>
</organism>
<dbReference type="GO" id="GO:0005509">
    <property type="term" value="F:calcium ion binding"/>
    <property type="evidence" value="ECO:0007669"/>
    <property type="project" value="TreeGrafter"/>
</dbReference>
<evidence type="ECO:0000313" key="5">
    <source>
        <dbReference type="Proteomes" id="UP000663852"/>
    </source>
</evidence>
<dbReference type="PRINTS" id="PR00399">
    <property type="entry name" value="SYNAPTOTAGMN"/>
</dbReference>
<comment type="caution">
    <text evidence="4">The sequence shown here is derived from an EMBL/GenBank/DDBJ whole genome shotgun (WGS) entry which is preliminary data.</text>
</comment>
<dbReference type="PROSITE" id="PS50004">
    <property type="entry name" value="C2"/>
    <property type="match status" value="2"/>
</dbReference>
<feature type="domain" description="C2" evidence="3">
    <location>
        <begin position="391"/>
        <end position="510"/>
    </location>
</feature>
<dbReference type="AlphaFoldDB" id="A0A813V0V8"/>
<protein>
    <recommendedName>
        <fullName evidence="3">C2 domain-containing protein</fullName>
    </recommendedName>
</protein>
<dbReference type="SMART" id="SM00239">
    <property type="entry name" value="C2"/>
    <property type="match status" value="2"/>
</dbReference>
<dbReference type="GO" id="GO:0001786">
    <property type="term" value="F:phosphatidylserine binding"/>
    <property type="evidence" value="ECO:0007669"/>
    <property type="project" value="TreeGrafter"/>
</dbReference>
<dbReference type="GO" id="GO:0000149">
    <property type="term" value="F:SNARE binding"/>
    <property type="evidence" value="ECO:0007669"/>
    <property type="project" value="TreeGrafter"/>
</dbReference>
<gene>
    <name evidence="4" type="ORF">EDS130_LOCUS6463</name>
</gene>
<evidence type="ECO:0000256" key="1">
    <source>
        <dbReference type="ARBA" id="ARBA00022737"/>
    </source>
</evidence>
<evidence type="ECO:0000256" key="2">
    <source>
        <dbReference type="SAM" id="MobiDB-lite"/>
    </source>
</evidence>
<dbReference type="PANTHER" id="PTHR10024">
    <property type="entry name" value="SYNAPTOTAGMIN"/>
    <property type="match status" value="1"/>
</dbReference>